<comment type="catalytic activity">
    <reaction evidence="4">
        <text>a 2'-deoxyadenosine in DNA + S-adenosyl-L-methionine = an N(6)-methyl-2'-deoxyadenosine in DNA + S-adenosyl-L-homocysteine + H(+)</text>
        <dbReference type="Rhea" id="RHEA:15197"/>
        <dbReference type="Rhea" id="RHEA-COMP:12418"/>
        <dbReference type="Rhea" id="RHEA-COMP:12419"/>
        <dbReference type="ChEBI" id="CHEBI:15378"/>
        <dbReference type="ChEBI" id="CHEBI:57856"/>
        <dbReference type="ChEBI" id="CHEBI:59789"/>
        <dbReference type="ChEBI" id="CHEBI:90615"/>
        <dbReference type="ChEBI" id="CHEBI:90616"/>
        <dbReference type="EC" id="2.1.1.72"/>
    </reaction>
</comment>
<evidence type="ECO:0000313" key="8">
    <source>
        <dbReference type="EMBL" id="MBR7621449.1"/>
    </source>
</evidence>
<dbReference type="GO" id="GO:0008170">
    <property type="term" value="F:N-methyltransferase activity"/>
    <property type="evidence" value="ECO:0007669"/>
    <property type="project" value="InterPro"/>
</dbReference>
<dbReference type="GO" id="GO:0003677">
    <property type="term" value="F:DNA binding"/>
    <property type="evidence" value="ECO:0007669"/>
    <property type="project" value="InterPro"/>
</dbReference>
<evidence type="ECO:0000259" key="7">
    <source>
        <dbReference type="SMART" id="SM00470"/>
    </source>
</evidence>
<keyword evidence="3" id="KW-0808">Transferase</keyword>
<dbReference type="SUPFAM" id="SSF110849">
    <property type="entry name" value="ParB/Sulfiredoxin"/>
    <property type="match status" value="1"/>
</dbReference>
<dbReference type="InterPro" id="IPR003115">
    <property type="entry name" value="ParB_N"/>
</dbReference>
<evidence type="ECO:0000256" key="4">
    <source>
        <dbReference type="ARBA" id="ARBA00047942"/>
    </source>
</evidence>
<dbReference type="GO" id="GO:0045881">
    <property type="term" value="P:positive regulation of sporulation resulting in formation of a cellular spore"/>
    <property type="evidence" value="ECO:0007669"/>
    <property type="project" value="TreeGrafter"/>
</dbReference>
<name>A0A941D4Y3_9CAUL</name>
<dbReference type="InterPro" id="IPR036086">
    <property type="entry name" value="ParB/Sulfiredoxin_sf"/>
</dbReference>
<gene>
    <name evidence="9" type="ORF">JKL49_00775</name>
    <name evidence="8" type="ORF">JKL49_18805</name>
</gene>
<dbReference type="RefSeq" id="WP_215342920.1">
    <property type="nucleotide sequence ID" value="NZ_JAGSGD010000002.1"/>
</dbReference>
<dbReference type="Gene3D" id="3.90.1530.10">
    <property type="entry name" value="Conserved hypothetical protein from pyrococcus furiosus pfu- 392566-001, ParB domain"/>
    <property type="match status" value="1"/>
</dbReference>
<evidence type="ECO:0000256" key="2">
    <source>
        <dbReference type="ARBA" id="ARBA00022603"/>
    </source>
</evidence>
<keyword evidence="10" id="KW-1185">Reference proteome</keyword>
<proteinExistence type="inferred from homology"/>
<dbReference type="PANTHER" id="PTHR33375">
    <property type="entry name" value="CHROMOSOME-PARTITIONING PROTEIN PARB-RELATED"/>
    <property type="match status" value="1"/>
</dbReference>
<comment type="similarity">
    <text evidence="1 5">Belongs to the N(4)/N(6)-methyltransferase family.</text>
</comment>
<dbReference type="EMBL" id="JAGSGD010000002">
    <property type="protein sequence ID" value="MBR7621449.1"/>
    <property type="molecule type" value="Genomic_DNA"/>
</dbReference>
<dbReference type="SMART" id="SM00470">
    <property type="entry name" value="ParB"/>
    <property type="match status" value="1"/>
</dbReference>
<keyword evidence="2" id="KW-0489">Methyltransferase</keyword>
<feature type="region of interest" description="Disordered" evidence="6">
    <location>
        <begin position="408"/>
        <end position="447"/>
    </location>
</feature>
<dbReference type="EC" id="2.1.1.-" evidence="5"/>
<dbReference type="PANTHER" id="PTHR33375:SF1">
    <property type="entry name" value="CHROMOSOME-PARTITIONING PROTEIN PARB-RELATED"/>
    <property type="match status" value="1"/>
</dbReference>
<dbReference type="PIRSF" id="PIRSF036758">
    <property type="entry name" value="Aden_M_ParB"/>
    <property type="match status" value="1"/>
</dbReference>
<protein>
    <recommendedName>
        <fullName evidence="5">Methyltransferase</fullName>
        <ecNumber evidence="5">2.1.1.-</ecNumber>
    </recommendedName>
</protein>
<dbReference type="InterPro" id="IPR050336">
    <property type="entry name" value="Chromosome_partition/occlusion"/>
</dbReference>
<reference evidence="8" key="2">
    <citation type="submission" date="2021-04" db="EMBL/GenBank/DDBJ databases">
        <title>Draft genome assembly of strain Phenylobacterium sp. 20VBR1 using MiniION and Illumina platforms.</title>
        <authorList>
            <person name="Thomas F.A."/>
            <person name="Krishnan K.P."/>
            <person name="Sinha R.K."/>
        </authorList>
    </citation>
    <scope>NUCLEOTIDE SEQUENCE</scope>
    <source>
        <strain evidence="8">20VBR1</strain>
    </source>
</reference>
<feature type="compositionally biased region" description="Basic and acidic residues" evidence="6">
    <location>
        <begin position="424"/>
        <end position="441"/>
    </location>
</feature>
<dbReference type="GO" id="GO:0009007">
    <property type="term" value="F:site-specific DNA-methyltransferase (adenine-specific) activity"/>
    <property type="evidence" value="ECO:0007669"/>
    <property type="project" value="UniProtKB-EC"/>
</dbReference>
<dbReference type="EMBL" id="CP068570">
    <property type="protein sequence ID" value="QQZ50296.1"/>
    <property type="molecule type" value="Genomic_DNA"/>
</dbReference>
<evidence type="ECO:0000313" key="10">
    <source>
        <dbReference type="Proteomes" id="UP000622580"/>
    </source>
</evidence>
<dbReference type="GO" id="GO:0007059">
    <property type="term" value="P:chromosome segregation"/>
    <property type="evidence" value="ECO:0007669"/>
    <property type="project" value="TreeGrafter"/>
</dbReference>
<dbReference type="Pfam" id="PF02195">
    <property type="entry name" value="ParB_N"/>
    <property type="match status" value="1"/>
</dbReference>
<feature type="domain" description="ParB-like N-terminal" evidence="7">
    <location>
        <begin position="10"/>
        <end position="96"/>
    </location>
</feature>
<dbReference type="REBASE" id="480068">
    <property type="entry name" value="M.PspVBR1ORF775P"/>
</dbReference>
<evidence type="ECO:0000256" key="1">
    <source>
        <dbReference type="ARBA" id="ARBA00006594"/>
    </source>
</evidence>
<dbReference type="InterPro" id="IPR002941">
    <property type="entry name" value="DNA_methylase_N4/N6"/>
</dbReference>
<dbReference type="Gene3D" id="3.40.50.150">
    <property type="entry name" value="Vaccinia Virus protein VP39"/>
    <property type="match status" value="1"/>
</dbReference>
<dbReference type="InterPro" id="IPR001091">
    <property type="entry name" value="RM_Methyltransferase"/>
</dbReference>
<dbReference type="PROSITE" id="PS00092">
    <property type="entry name" value="N6_MTASE"/>
    <property type="match status" value="1"/>
</dbReference>
<evidence type="ECO:0000313" key="9">
    <source>
        <dbReference type="EMBL" id="QQZ50296.1"/>
    </source>
</evidence>
<accession>A0A941D4Y3</accession>
<dbReference type="Pfam" id="PF01555">
    <property type="entry name" value="N6_N4_Mtase"/>
    <property type="match status" value="1"/>
</dbReference>
<organism evidence="8 10">
    <name type="scientific">Phenylobacterium glaciei</name>
    <dbReference type="NCBI Taxonomy" id="2803784"/>
    <lineage>
        <taxon>Bacteria</taxon>
        <taxon>Pseudomonadati</taxon>
        <taxon>Pseudomonadota</taxon>
        <taxon>Alphaproteobacteria</taxon>
        <taxon>Caulobacterales</taxon>
        <taxon>Caulobacteraceae</taxon>
        <taxon>Phenylobacterium</taxon>
    </lineage>
</organism>
<sequence length="447" mass="49142">MTQWPADQVERRSVSALVPYARNARTHSEEQVAQIAASIREWGWTVPVLIDEDGGLIAGHGRVLAARKLGLAEIPVMVATGWSEAQKRAYVLADNKLALNAGWDADLLRVELADLQAFDFDLGLTGFSDDELAGLLAQSSEGLTDPDTVPDVPLVPVSVSGDVWVMGDHRLCCGDSTVQSDVDKLMAGERGDLLFTDPPWNVNYGAVKAGNAQGYKPRKILNDHMDDADWAQFVAGFCASFYAVTKPGALAYVVMSAQEWPAVDKGLREAKFHWSSTIIWVKDALVLSRKDYHTQYEPLWYGWNEDGPRIMHVPDRKQSDIWNIARPRVSDLHPTTKPVQLIERALLNSSARGALVVDLFGGSGSTLIACEQQGRRCRLMELDPKYADVIVQRWQDFTGKAATLEGDGRGFAEIAAGRGQEMTDETRDQAEADPPETDRGQPRQAAA</sequence>
<dbReference type="CDD" id="cd16403">
    <property type="entry name" value="ParB_N_like_MT"/>
    <property type="match status" value="1"/>
</dbReference>
<dbReference type="SUPFAM" id="SSF53335">
    <property type="entry name" value="S-adenosyl-L-methionine-dependent methyltransferases"/>
    <property type="match status" value="1"/>
</dbReference>
<dbReference type="PRINTS" id="PR00508">
    <property type="entry name" value="S21N4MTFRASE"/>
</dbReference>
<evidence type="ECO:0000256" key="3">
    <source>
        <dbReference type="ARBA" id="ARBA00022679"/>
    </source>
</evidence>
<reference evidence="9" key="1">
    <citation type="submission" date="2021-01" db="EMBL/GenBank/DDBJ databases">
        <title>Genome sequence of Phenylobacterium sp. 20VBR1 isolated from a valley glaceir, Ny-Alesund, Svalbard.</title>
        <authorList>
            <person name="Thomas F.A."/>
            <person name="Krishnan K.P."/>
            <person name="Sinha R.K."/>
        </authorList>
    </citation>
    <scope>NUCLEOTIDE SEQUENCE</scope>
    <source>
        <strain evidence="9">20VBR1</strain>
    </source>
</reference>
<dbReference type="GO" id="GO:0032259">
    <property type="term" value="P:methylation"/>
    <property type="evidence" value="ECO:0007669"/>
    <property type="project" value="UniProtKB-KW"/>
</dbReference>
<dbReference type="GO" id="GO:0005694">
    <property type="term" value="C:chromosome"/>
    <property type="evidence" value="ECO:0007669"/>
    <property type="project" value="TreeGrafter"/>
</dbReference>
<evidence type="ECO:0000256" key="6">
    <source>
        <dbReference type="SAM" id="MobiDB-lite"/>
    </source>
</evidence>
<dbReference type="InterPro" id="IPR015840">
    <property type="entry name" value="DNA_MeTrfase_ParB"/>
</dbReference>
<dbReference type="AlphaFoldDB" id="A0A941D4Y3"/>
<dbReference type="InterPro" id="IPR029063">
    <property type="entry name" value="SAM-dependent_MTases_sf"/>
</dbReference>
<evidence type="ECO:0000256" key="5">
    <source>
        <dbReference type="RuleBase" id="RU362026"/>
    </source>
</evidence>
<dbReference type="Proteomes" id="UP000622580">
    <property type="component" value="Unassembled WGS sequence"/>
</dbReference>
<dbReference type="InterPro" id="IPR002052">
    <property type="entry name" value="DNA_methylase_N6_adenine_CS"/>
</dbReference>